<protein>
    <submittedName>
        <fullName evidence="1">32830_t:CDS:1</fullName>
    </submittedName>
</protein>
<keyword evidence="2" id="KW-1185">Reference proteome</keyword>
<dbReference type="Proteomes" id="UP000789920">
    <property type="component" value="Unassembled WGS sequence"/>
</dbReference>
<proteinExistence type="predicted"/>
<reference evidence="1" key="1">
    <citation type="submission" date="2021-06" db="EMBL/GenBank/DDBJ databases">
        <authorList>
            <person name="Kallberg Y."/>
            <person name="Tangrot J."/>
            <person name="Rosling A."/>
        </authorList>
    </citation>
    <scope>NUCLEOTIDE SEQUENCE</scope>
    <source>
        <strain evidence="1">MA461A</strain>
    </source>
</reference>
<name>A0ACA9RB59_9GLOM</name>
<accession>A0ACA9RB59</accession>
<evidence type="ECO:0000313" key="2">
    <source>
        <dbReference type="Proteomes" id="UP000789920"/>
    </source>
</evidence>
<dbReference type="EMBL" id="CAJVQC010047585">
    <property type="protein sequence ID" value="CAG8784950.1"/>
    <property type="molecule type" value="Genomic_DNA"/>
</dbReference>
<sequence>EAIVFAIIKLVNITSIALELTNGSKLTTDTKSLLIYLPNYTASPNIAVSNQI</sequence>
<evidence type="ECO:0000313" key="1">
    <source>
        <dbReference type="EMBL" id="CAG8784950.1"/>
    </source>
</evidence>
<feature type="non-terminal residue" evidence="1">
    <location>
        <position position="1"/>
    </location>
</feature>
<comment type="caution">
    <text evidence="1">The sequence shown here is derived from an EMBL/GenBank/DDBJ whole genome shotgun (WGS) entry which is preliminary data.</text>
</comment>
<organism evidence="1 2">
    <name type="scientific">Racocetra persica</name>
    <dbReference type="NCBI Taxonomy" id="160502"/>
    <lineage>
        <taxon>Eukaryota</taxon>
        <taxon>Fungi</taxon>
        <taxon>Fungi incertae sedis</taxon>
        <taxon>Mucoromycota</taxon>
        <taxon>Glomeromycotina</taxon>
        <taxon>Glomeromycetes</taxon>
        <taxon>Diversisporales</taxon>
        <taxon>Gigasporaceae</taxon>
        <taxon>Racocetra</taxon>
    </lineage>
</organism>
<gene>
    <name evidence="1" type="ORF">RPERSI_LOCUS18143</name>
</gene>